<evidence type="ECO:0000313" key="6">
    <source>
        <dbReference type="Proteomes" id="UP000006728"/>
    </source>
</evidence>
<keyword evidence="3 5" id="KW-0378">Hydrolase</keyword>
<keyword evidence="6" id="KW-1185">Reference proteome</keyword>
<comment type="similarity">
    <text evidence="1">Belongs to the peptidase C40 family.</text>
</comment>
<dbReference type="Gene3D" id="3.90.1720.10">
    <property type="entry name" value="endopeptidase domain like (from Nostoc punctiforme)"/>
    <property type="match status" value="1"/>
</dbReference>
<evidence type="ECO:0000256" key="3">
    <source>
        <dbReference type="ARBA" id="ARBA00022801"/>
    </source>
</evidence>
<evidence type="ECO:0000256" key="4">
    <source>
        <dbReference type="ARBA" id="ARBA00022807"/>
    </source>
</evidence>
<dbReference type="InterPro" id="IPR000064">
    <property type="entry name" value="NLP_P60_dom"/>
</dbReference>
<protein>
    <submittedName>
        <fullName evidence="5">Cell wall-associated hydrolase</fullName>
    </submittedName>
</protein>
<dbReference type="PROSITE" id="PS51935">
    <property type="entry name" value="NLPC_P60"/>
    <property type="match status" value="1"/>
</dbReference>
<dbReference type="GO" id="GO:0006508">
    <property type="term" value="P:proteolysis"/>
    <property type="evidence" value="ECO:0007669"/>
    <property type="project" value="UniProtKB-KW"/>
</dbReference>
<dbReference type="InterPro" id="IPR051794">
    <property type="entry name" value="PG_Endopeptidase_C40"/>
</dbReference>
<proteinExistence type="inferred from homology"/>
<organism evidence="5 6">
    <name type="scientific">Saccharopolyspora erythraea (strain ATCC 11635 / DSM 40517 / JCM 4748 / NBRC 13426 / NCIMB 8594 / NRRL 2338)</name>
    <dbReference type="NCBI Taxonomy" id="405948"/>
    <lineage>
        <taxon>Bacteria</taxon>
        <taxon>Bacillati</taxon>
        <taxon>Actinomycetota</taxon>
        <taxon>Actinomycetes</taxon>
        <taxon>Pseudonocardiales</taxon>
        <taxon>Pseudonocardiaceae</taxon>
        <taxon>Saccharopolyspora</taxon>
    </lineage>
</organism>
<dbReference type="SUPFAM" id="SSF54001">
    <property type="entry name" value="Cysteine proteinases"/>
    <property type="match status" value="1"/>
</dbReference>
<evidence type="ECO:0000256" key="2">
    <source>
        <dbReference type="ARBA" id="ARBA00022670"/>
    </source>
</evidence>
<dbReference type="InterPro" id="IPR038765">
    <property type="entry name" value="Papain-like_cys_pep_sf"/>
</dbReference>
<keyword evidence="2" id="KW-0645">Protease</keyword>
<dbReference type="AlphaFoldDB" id="A4FG93"/>
<evidence type="ECO:0000256" key="1">
    <source>
        <dbReference type="ARBA" id="ARBA00007074"/>
    </source>
</evidence>
<gene>
    <name evidence="5" type="ordered locus">SACE_3797</name>
</gene>
<dbReference type="GO" id="GO:0008234">
    <property type="term" value="F:cysteine-type peptidase activity"/>
    <property type="evidence" value="ECO:0007669"/>
    <property type="project" value="UniProtKB-KW"/>
</dbReference>
<dbReference type="PANTHER" id="PTHR47359:SF3">
    <property type="entry name" value="NLP_P60 DOMAIN-CONTAINING PROTEIN-RELATED"/>
    <property type="match status" value="1"/>
</dbReference>
<name>A4FG93_SACEN</name>
<dbReference type="EMBL" id="AM420293">
    <property type="protein sequence ID" value="CAM03068.1"/>
    <property type="molecule type" value="Genomic_DNA"/>
</dbReference>
<dbReference type="HOGENOM" id="CLU_026494_1_1_11"/>
<dbReference type="STRING" id="405948.SACE_3797"/>
<dbReference type="Pfam" id="PF00877">
    <property type="entry name" value="NLPC_P60"/>
    <property type="match status" value="1"/>
</dbReference>
<dbReference type="KEGG" id="sen:SACE_3797"/>
<dbReference type="eggNOG" id="COG0791">
    <property type="taxonomic scope" value="Bacteria"/>
</dbReference>
<reference evidence="5 6" key="1">
    <citation type="journal article" date="2007" name="Nat. Biotechnol.">
        <title>Complete genome sequence of the erythromycin-producing bacterium Saccharopolyspora erythraea NRRL23338.</title>
        <authorList>
            <person name="Oliynyk M."/>
            <person name="Samborskyy M."/>
            <person name="Lester J.B."/>
            <person name="Mironenko T."/>
            <person name="Scott N."/>
            <person name="Dickens S."/>
            <person name="Haydock S.F."/>
            <person name="Leadlay P.F."/>
        </authorList>
    </citation>
    <scope>NUCLEOTIDE SEQUENCE [LARGE SCALE GENOMIC DNA]</scope>
    <source>
        <strain evidence="6">ATCC 11635 / DSM 40517 / JCM 4748 / NBRC 13426 / NCIMB 8594 / NRRL 2338</strain>
    </source>
</reference>
<dbReference type="PANTHER" id="PTHR47359">
    <property type="entry name" value="PEPTIDOGLYCAN DL-ENDOPEPTIDASE CWLO"/>
    <property type="match status" value="1"/>
</dbReference>
<dbReference type="Proteomes" id="UP000006728">
    <property type="component" value="Chromosome"/>
</dbReference>
<dbReference type="RefSeq" id="WP_011874154.1">
    <property type="nucleotide sequence ID" value="NC_009142.1"/>
</dbReference>
<accession>A4FG93</accession>
<keyword evidence="4" id="KW-0788">Thiol protease</keyword>
<evidence type="ECO:0000313" key="5">
    <source>
        <dbReference type="EMBL" id="CAM03068.1"/>
    </source>
</evidence>
<sequence length="418" mass="43738">MVELSRATSRAGAGILTAVTAFALAVHVPAAAAPEQPPPDPAAATSEAGRVGELTSTLAAADAELVALAAEVEVKMEDANKARVDLSRAERAARDARRAAAAARAEADAAAERIERQRRRIDEFAASSYRQGSALGSVTAFAGTGSPEELLARAEFLDVISRSELGVLERLERVRADKVNRDSLARGAAADAERKRAAAERARRAAEAAERTAIQAQAGHLRLAERLAAGRTAVEAQLADARAQVSGLAGRPGADARWPASLGMAIGEGYGGADGEAADPKVEAVIRRALSQLGVIYAWGGGNASGPTKGIRDGGVADANGDFAKVGFDCSGLMLYAFAAVGVQLDHYSGYQYESGRKIPLDRMRRGDMIFWRDGASTHHVALYLGGGKMVEAPYSGARVRVTDVRYGGIAPFAVRMF</sequence>